<gene>
    <name evidence="2" type="ORF">PRRU23_27720</name>
</gene>
<evidence type="ECO:0000259" key="1">
    <source>
        <dbReference type="Pfam" id="PF04851"/>
    </source>
</evidence>
<dbReference type="GO" id="GO:0003677">
    <property type="term" value="F:DNA binding"/>
    <property type="evidence" value="ECO:0007669"/>
    <property type="project" value="InterPro"/>
</dbReference>
<name>A0AA37HZX0_SEGBR</name>
<dbReference type="AlphaFoldDB" id="A0AA37HZX0"/>
<sequence>MSITYKEQLSEHVEGIFKKYATPGLHICDIATGGGKSYTIGKLTCEFYPKEFDRIIILCVQNKLVDSMNREIDRFINGGNSQISPIDKMVIENNPEVIIKVVNNGSFQRLCYQTI</sequence>
<reference evidence="2" key="1">
    <citation type="submission" date="2021-08" db="EMBL/GenBank/DDBJ databases">
        <title>Prevotella lacticifex sp. nov., isolated from rumen of cow.</title>
        <authorList>
            <person name="Shinkai T."/>
            <person name="Ikeyama N."/>
            <person name="Kumagai M."/>
            <person name="Ohmori H."/>
            <person name="Sakamoto M."/>
            <person name="Ohkuma M."/>
            <person name="Mitsumori M."/>
        </authorList>
    </citation>
    <scope>NUCLEOTIDE SEQUENCE</scope>
    <source>
        <strain evidence="2">DSM 11371</strain>
    </source>
</reference>
<comment type="caution">
    <text evidence="2">The sequence shown here is derived from an EMBL/GenBank/DDBJ whole genome shotgun (WGS) entry which is preliminary data.</text>
</comment>
<proteinExistence type="predicted"/>
<dbReference type="GO" id="GO:0016787">
    <property type="term" value="F:hydrolase activity"/>
    <property type="evidence" value="ECO:0007669"/>
    <property type="project" value="InterPro"/>
</dbReference>
<dbReference type="GO" id="GO:0005524">
    <property type="term" value="F:ATP binding"/>
    <property type="evidence" value="ECO:0007669"/>
    <property type="project" value="InterPro"/>
</dbReference>
<dbReference type="Proteomes" id="UP000887043">
    <property type="component" value="Unassembled WGS sequence"/>
</dbReference>
<evidence type="ECO:0000313" key="2">
    <source>
        <dbReference type="EMBL" id="GJG29072.1"/>
    </source>
</evidence>
<dbReference type="EMBL" id="BPTR01000002">
    <property type="protein sequence ID" value="GJG29072.1"/>
    <property type="molecule type" value="Genomic_DNA"/>
</dbReference>
<evidence type="ECO:0000313" key="3">
    <source>
        <dbReference type="Proteomes" id="UP000887043"/>
    </source>
</evidence>
<accession>A0AA37HZX0</accession>
<dbReference type="RefSeq" id="WP_223918766.1">
    <property type="nucleotide sequence ID" value="NZ_BPTR01000002.1"/>
</dbReference>
<feature type="domain" description="Helicase/UvrB N-terminal" evidence="1">
    <location>
        <begin position="17"/>
        <end position="82"/>
    </location>
</feature>
<dbReference type="InterPro" id="IPR006935">
    <property type="entry name" value="Helicase/UvrB_N"/>
</dbReference>
<protein>
    <recommendedName>
        <fullName evidence="1">Helicase/UvrB N-terminal domain-containing protein</fullName>
    </recommendedName>
</protein>
<dbReference type="Pfam" id="PF04851">
    <property type="entry name" value="ResIII"/>
    <property type="match status" value="1"/>
</dbReference>
<organism evidence="2 3">
    <name type="scientific">Segatella bryantii</name>
    <name type="common">Prevotella bryantii</name>
    <dbReference type="NCBI Taxonomy" id="77095"/>
    <lineage>
        <taxon>Bacteria</taxon>
        <taxon>Pseudomonadati</taxon>
        <taxon>Bacteroidota</taxon>
        <taxon>Bacteroidia</taxon>
        <taxon>Bacteroidales</taxon>
        <taxon>Prevotellaceae</taxon>
        <taxon>Segatella</taxon>
    </lineage>
</organism>